<evidence type="ECO:0000313" key="3">
    <source>
        <dbReference type="Proteomes" id="UP000660380"/>
    </source>
</evidence>
<dbReference type="NCBIfam" id="TIGR01451">
    <property type="entry name" value="B_ant_repeat"/>
    <property type="match status" value="1"/>
</dbReference>
<sequence>MTNAQQTENKSASPAINNQATYSYTDPASKLKFQATSSQLNAFSQPLVDPLGRILGCGGELLPDYTGFSVGLYDPNPNDPTGTELGSLVSLTRTELPDIQNNGVPGGLKPNIENSNPYFLTNQEPRGTYNFLFDTEKGQTAPGKSYILVVNPPRNSIYTQRRIKLQIIDSTGGIGNSVVRYTATSLDGQPITTTGGTNFTDTVAYVPNAETVGLDLLAFRFTTGMCQPNQVQIIKSGDRATAEPGDTAIYRLSIKNLSDVGLNGIVATDNLPLGFNFLSKSVRGEINGQTVNVTAERQGSTVTFRTDAIVPRGLVLNIAYAAQLTSDAVRGNGRNTAVVNVKRADNGFAAKDGPAIYELKIRPGITSDCGTIIGRVFVDKNFDGEQQSGEPGVPNAVIYMHDGNRITTGPNGLYSVVNVLPGSHTGVLDLSSLPGYTLAPNTKFKERNSQSRLVRLEPGGTVRMNFAVTPTFQEERK</sequence>
<gene>
    <name evidence="2" type="ORF">H6G81_01470</name>
</gene>
<dbReference type="InterPro" id="IPR047589">
    <property type="entry name" value="DUF11_rpt"/>
</dbReference>
<dbReference type="Proteomes" id="UP000660380">
    <property type="component" value="Unassembled WGS sequence"/>
</dbReference>
<protein>
    <submittedName>
        <fullName evidence="2">DUF11 domain-containing protein</fullName>
    </submittedName>
</protein>
<dbReference type="Pfam" id="PF01345">
    <property type="entry name" value="DUF11"/>
    <property type="match status" value="1"/>
</dbReference>
<reference evidence="2 3" key="1">
    <citation type="journal article" date="2020" name="ISME J.">
        <title>Comparative genomics reveals insights into cyanobacterial evolution and habitat adaptation.</title>
        <authorList>
            <person name="Chen M.Y."/>
            <person name="Teng W.K."/>
            <person name="Zhao L."/>
            <person name="Hu C.X."/>
            <person name="Zhou Y.K."/>
            <person name="Han B.P."/>
            <person name="Song L.R."/>
            <person name="Shu W.S."/>
        </authorList>
    </citation>
    <scope>NUCLEOTIDE SEQUENCE [LARGE SCALE GENOMIC DNA]</scope>
    <source>
        <strain evidence="2 3">FACHB-248</strain>
    </source>
</reference>
<dbReference type="EMBL" id="JACJTA010000002">
    <property type="protein sequence ID" value="MBD2603224.1"/>
    <property type="molecule type" value="Genomic_DNA"/>
</dbReference>
<dbReference type="Gene3D" id="2.60.40.740">
    <property type="match status" value="1"/>
</dbReference>
<keyword evidence="3" id="KW-1185">Reference proteome</keyword>
<dbReference type="InterPro" id="IPR013783">
    <property type="entry name" value="Ig-like_fold"/>
</dbReference>
<evidence type="ECO:0000259" key="1">
    <source>
        <dbReference type="Pfam" id="PF01345"/>
    </source>
</evidence>
<dbReference type="InterPro" id="IPR001434">
    <property type="entry name" value="OmcB-like_DUF11"/>
</dbReference>
<accession>A0ABR8GJ65</accession>
<dbReference type="Gene3D" id="2.60.40.10">
    <property type="entry name" value="Immunoglobulins"/>
    <property type="match status" value="1"/>
</dbReference>
<dbReference type="RefSeq" id="WP_084763345.1">
    <property type="nucleotide sequence ID" value="NZ_JACJTA010000002.1"/>
</dbReference>
<comment type="caution">
    <text evidence="2">The sequence shown here is derived from an EMBL/GenBank/DDBJ whole genome shotgun (WGS) entry which is preliminary data.</text>
</comment>
<organism evidence="2 3">
    <name type="scientific">Scytonema hofmannii FACHB-248</name>
    <dbReference type="NCBI Taxonomy" id="1842502"/>
    <lineage>
        <taxon>Bacteria</taxon>
        <taxon>Bacillati</taxon>
        <taxon>Cyanobacteriota</taxon>
        <taxon>Cyanophyceae</taxon>
        <taxon>Nostocales</taxon>
        <taxon>Scytonemataceae</taxon>
        <taxon>Scytonema</taxon>
    </lineage>
</organism>
<evidence type="ECO:0000313" key="2">
    <source>
        <dbReference type="EMBL" id="MBD2603224.1"/>
    </source>
</evidence>
<name>A0ABR8GJ65_9CYAN</name>
<feature type="domain" description="DUF11" evidence="1">
    <location>
        <begin position="231"/>
        <end position="338"/>
    </location>
</feature>
<dbReference type="SUPFAM" id="SSF117074">
    <property type="entry name" value="Hypothetical protein PA1324"/>
    <property type="match status" value="1"/>
</dbReference>
<proteinExistence type="predicted"/>